<name>A0ABY2UR41_9RHOB</name>
<accession>A0ABY2UR41</accession>
<comment type="caution">
    <text evidence="1">The sequence shown here is derived from an EMBL/GenBank/DDBJ whole genome shotgun (WGS) entry which is preliminary data.</text>
</comment>
<protein>
    <submittedName>
        <fullName evidence="1">Uncharacterized protein</fullName>
    </submittedName>
</protein>
<evidence type="ECO:0000313" key="2">
    <source>
        <dbReference type="Proteomes" id="UP000305041"/>
    </source>
</evidence>
<evidence type="ECO:0000313" key="1">
    <source>
        <dbReference type="EMBL" id="TLP56498.1"/>
    </source>
</evidence>
<reference evidence="1 2" key="1">
    <citation type="submission" date="2019-05" db="EMBL/GenBank/DDBJ databases">
        <title>Draft genome sequence of Pelagicola sp. DSW4-44.</title>
        <authorList>
            <person name="Oh J."/>
        </authorList>
    </citation>
    <scope>NUCLEOTIDE SEQUENCE [LARGE SCALE GENOMIC DNA]</scope>
    <source>
        <strain evidence="1 2">DSW4-44</strain>
    </source>
</reference>
<organism evidence="1 2">
    <name type="scientific">Parasedimentitalea maritima</name>
    <dbReference type="NCBI Taxonomy" id="2578117"/>
    <lineage>
        <taxon>Bacteria</taxon>
        <taxon>Pseudomonadati</taxon>
        <taxon>Pseudomonadota</taxon>
        <taxon>Alphaproteobacteria</taxon>
        <taxon>Rhodobacterales</taxon>
        <taxon>Paracoccaceae</taxon>
        <taxon>Parasedimentitalea</taxon>
    </lineage>
</organism>
<gene>
    <name evidence="1" type="ORF">FEE96_21255</name>
</gene>
<dbReference type="EMBL" id="VAUA01000013">
    <property type="protein sequence ID" value="TLP56498.1"/>
    <property type="molecule type" value="Genomic_DNA"/>
</dbReference>
<proteinExistence type="predicted"/>
<dbReference type="RefSeq" id="WP_138165139.1">
    <property type="nucleotide sequence ID" value="NZ_VAUA01000013.1"/>
</dbReference>
<sequence>MTDFNPQTHVVLSDDELAFQADPASWRYGPTFDVRFFFNHSLNFADFETALLNDPLRIIDPRFDTPSRVLLRHEQWPNCVGARYYDFQRPNRREPTILFYPRQYKTILDGMYFSRGRREDLSKFLDPIISLALRIKTACDAHEVMLFTQDFYPGKSPETEILPGVFLAEPIFEAMR</sequence>
<keyword evidence="2" id="KW-1185">Reference proteome</keyword>
<dbReference type="Proteomes" id="UP000305041">
    <property type="component" value="Unassembled WGS sequence"/>
</dbReference>